<dbReference type="AlphaFoldDB" id="A0A0P8HRM3"/>
<dbReference type="EMBL" id="LJEB01000127">
    <property type="protein sequence ID" value="KPR50068.1"/>
    <property type="molecule type" value="Genomic_DNA"/>
</dbReference>
<dbReference type="Proteomes" id="UP000591803">
    <property type="component" value="Unassembled WGS sequence"/>
</dbReference>
<evidence type="ECO:0000313" key="1">
    <source>
        <dbReference type="EMBL" id="KPR50068.1"/>
    </source>
</evidence>
<evidence type="ECO:0000313" key="3">
    <source>
        <dbReference type="Proteomes" id="UP000050520"/>
    </source>
</evidence>
<protein>
    <submittedName>
        <fullName evidence="2">DUF4222 domain-containing protein</fullName>
    </submittedName>
</protein>
<reference evidence="1 3" key="2">
    <citation type="journal article" date="2017" name="PLoS ONE">
        <title>Genomic and phenotypic characterisation of fluoroquinolone resistance mechanisms in Enterobacteriaceae in Durban, South Africa.</title>
        <authorList>
            <person name="Osei Sekyere J."/>
            <person name="Amoako D.G."/>
        </authorList>
    </citation>
    <scope>NUCLEOTIDE SEQUENCE [LARGE SCALE GENOMIC DNA]</scope>
    <source>
        <strain evidence="1 3">ST62:944112508</strain>
    </source>
</reference>
<dbReference type="Pfam" id="PF13973">
    <property type="entry name" value="DUF4222"/>
    <property type="match status" value="1"/>
</dbReference>
<reference evidence="2 4" key="3">
    <citation type="submission" date="2020-06" db="EMBL/GenBank/DDBJ databases">
        <title>REHAB project genomes.</title>
        <authorList>
            <person name="Shaw L.P."/>
        </authorList>
    </citation>
    <scope>NUCLEOTIDE SEQUENCE [LARGE SCALE GENOMIC DNA]</scope>
    <source>
        <strain evidence="2 4">RHBSTW-00116</strain>
    </source>
</reference>
<accession>A0A0P8HRM3</accession>
<comment type="caution">
    <text evidence="2">The sequence shown here is derived from an EMBL/GenBank/DDBJ whole genome shotgun (WGS) entry which is preliminary data.</text>
</comment>
<dbReference type="EMBL" id="JABXRI010000001">
    <property type="protein sequence ID" value="MBA8064848.1"/>
    <property type="molecule type" value="Genomic_DNA"/>
</dbReference>
<evidence type="ECO:0000313" key="4">
    <source>
        <dbReference type="Proteomes" id="UP000591803"/>
    </source>
</evidence>
<organism evidence="2 4">
    <name type="scientific">Citrobacter freundii</name>
    <dbReference type="NCBI Taxonomy" id="546"/>
    <lineage>
        <taxon>Bacteria</taxon>
        <taxon>Pseudomonadati</taxon>
        <taxon>Pseudomonadota</taxon>
        <taxon>Gammaproteobacteria</taxon>
        <taxon>Enterobacterales</taxon>
        <taxon>Enterobacteriaceae</taxon>
        <taxon>Citrobacter</taxon>
        <taxon>Citrobacter freundii complex</taxon>
    </lineage>
</organism>
<dbReference type="InterPro" id="IPR025317">
    <property type="entry name" value="DUF4222"/>
</dbReference>
<sequence>MFSLIRRGQIYTDSSNWPVIIHSCSDHSVRIKRNDGGLRTISIKRFNEDFERVEHDEYRKICAEIEQETNLKNLRAMRRGKITE</sequence>
<gene>
    <name evidence="1" type="ORF">AN672_23480</name>
    <name evidence="2" type="ORF">HV077_21195</name>
</gene>
<name>A0A0P8HRM3_CITFR</name>
<proteinExistence type="predicted"/>
<dbReference type="Proteomes" id="UP000050520">
    <property type="component" value="Unassembled WGS sequence"/>
</dbReference>
<evidence type="ECO:0000313" key="2">
    <source>
        <dbReference type="EMBL" id="MBA8064848.1"/>
    </source>
</evidence>
<dbReference type="RefSeq" id="WP_053390038.1">
    <property type="nucleotide sequence ID" value="NZ_CBCYHK010000013.1"/>
</dbReference>
<reference evidence="3" key="1">
    <citation type="submission" date="2015-09" db="EMBL/GenBank/DDBJ databases">
        <title>Prevalence of NDMs in South Africa.</title>
        <authorList>
            <person name="Osei Sekyere J."/>
            <person name="Govinden U."/>
            <person name="Essack S."/>
            <person name="Haldorsen B."/>
            <person name="Samuelsen O."/>
            <person name="Aasnaes B."/>
            <person name="Sundsfjord A."/>
        </authorList>
    </citation>
    <scope>NUCLEOTIDE SEQUENCE [LARGE SCALE GENOMIC DNA]</scope>
    <source>
        <strain evidence="3">ST62:944112508</strain>
    </source>
</reference>